<reference evidence="1" key="1">
    <citation type="submission" date="2019-10" db="EMBL/GenBank/DDBJ databases">
        <authorList>
            <person name="Zhang R."/>
            <person name="Pan Y."/>
            <person name="Wang J."/>
            <person name="Ma R."/>
            <person name="Yu S."/>
        </authorList>
    </citation>
    <scope>NUCLEOTIDE SEQUENCE</scope>
    <source>
        <strain evidence="1">LA-IB0</strain>
        <tissue evidence="1">Leaf</tissue>
    </source>
</reference>
<evidence type="ECO:0000313" key="2">
    <source>
        <dbReference type="Proteomes" id="UP000826271"/>
    </source>
</evidence>
<gene>
    <name evidence="1" type="ORF">BUALT_Bualt08G0004000</name>
</gene>
<dbReference type="AlphaFoldDB" id="A0AAV6X9W8"/>
<dbReference type="Proteomes" id="UP000826271">
    <property type="component" value="Unassembled WGS sequence"/>
</dbReference>
<name>A0AAV6X9W8_9LAMI</name>
<keyword evidence="2" id="KW-1185">Reference proteome</keyword>
<accession>A0AAV6X9W8</accession>
<evidence type="ECO:0000313" key="1">
    <source>
        <dbReference type="EMBL" id="KAG8377206.1"/>
    </source>
</evidence>
<proteinExistence type="predicted"/>
<sequence length="104" mass="11873">MAVVKLSGVQQPLAIEFCSTLLGLHCFKRRLRCVAQMAAEKYPYFLGQEPTLLIDVEFLLQSKDVAAILRIMRWATSYDIHTEYSIEVLGASNWRSKSYKANVM</sequence>
<dbReference type="EMBL" id="WHWC01000008">
    <property type="protein sequence ID" value="KAG8377206.1"/>
    <property type="molecule type" value="Genomic_DNA"/>
</dbReference>
<organism evidence="1 2">
    <name type="scientific">Buddleja alternifolia</name>
    <dbReference type="NCBI Taxonomy" id="168488"/>
    <lineage>
        <taxon>Eukaryota</taxon>
        <taxon>Viridiplantae</taxon>
        <taxon>Streptophyta</taxon>
        <taxon>Embryophyta</taxon>
        <taxon>Tracheophyta</taxon>
        <taxon>Spermatophyta</taxon>
        <taxon>Magnoliopsida</taxon>
        <taxon>eudicotyledons</taxon>
        <taxon>Gunneridae</taxon>
        <taxon>Pentapetalae</taxon>
        <taxon>asterids</taxon>
        <taxon>lamiids</taxon>
        <taxon>Lamiales</taxon>
        <taxon>Scrophulariaceae</taxon>
        <taxon>Buddlejeae</taxon>
        <taxon>Buddleja</taxon>
    </lineage>
</organism>
<protein>
    <submittedName>
        <fullName evidence="1">Uncharacterized protein</fullName>
    </submittedName>
</protein>
<comment type="caution">
    <text evidence="1">The sequence shown here is derived from an EMBL/GenBank/DDBJ whole genome shotgun (WGS) entry which is preliminary data.</text>
</comment>